<dbReference type="GeneID" id="27688412"/>
<feature type="region of interest" description="Disordered" evidence="3">
    <location>
        <begin position="177"/>
        <end position="341"/>
    </location>
</feature>
<dbReference type="EMBL" id="KQ257457">
    <property type="protein sequence ID" value="KNC99604.1"/>
    <property type="molecule type" value="Genomic_DNA"/>
</dbReference>
<dbReference type="InParanoid" id="A0A0L0HFC5"/>
<dbReference type="PANTHER" id="PTHR46771">
    <property type="entry name" value="DETERIN"/>
    <property type="match status" value="1"/>
</dbReference>
<organism evidence="4 5">
    <name type="scientific">Spizellomyces punctatus (strain DAOM BR117)</name>
    <dbReference type="NCBI Taxonomy" id="645134"/>
    <lineage>
        <taxon>Eukaryota</taxon>
        <taxon>Fungi</taxon>
        <taxon>Fungi incertae sedis</taxon>
        <taxon>Chytridiomycota</taxon>
        <taxon>Chytridiomycota incertae sedis</taxon>
        <taxon>Chytridiomycetes</taxon>
        <taxon>Spizellomycetales</taxon>
        <taxon>Spizellomycetaceae</taxon>
        <taxon>Spizellomyces</taxon>
    </lineage>
</organism>
<dbReference type="Proteomes" id="UP000053201">
    <property type="component" value="Unassembled WGS sequence"/>
</dbReference>
<dbReference type="InterPro" id="IPR051190">
    <property type="entry name" value="Baculoviral_IAP"/>
</dbReference>
<dbReference type="STRING" id="645134.A0A0L0HFC5"/>
<dbReference type="Gene3D" id="1.10.1170.10">
    <property type="entry name" value="Inhibitor Of Apoptosis Protein (2mihbC-IAP-1), Chain A"/>
    <property type="match status" value="2"/>
</dbReference>
<dbReference type="Pfam" id="PF00653">
    <property type="entry name" value="BIR"/>
    <property type="match status" value="2"/>
</dbReference>
<dbReference type="OrthoDB" id="2196114at2759"/>
<feature type="compositionally biased region" description="Basic residues" evidence="3">
    <location>
        <begin position="313"/>
        <end position="324"/>
    </location>
</feature>
<dbReference type="SUPFAM" id="SSF57924">
    <property type="entry name" value="Inhibitor of apoptosis (IAP) repeat"/>
    <property type="match status" value="2"/>
</dbReference>
<dbReference type="SMART" id="SM00238">
    <property type="entry name" value="BIR"/>
    <property type="match status" value="1"/>
</dbReference>
<evidence type="ECO:0008006" key="6">
    <source>
        <dbReference type="Google" id="ProtNLM"/>
    </source>
</evidence>
<dbReference type="InterPro" id="IPR001370">
    <property type="entry name" value="BIR_rpt"/>
</dbReference>
<accession>A0A0L0HFC5</accession>
<gene>
    <name evidence="4" type="ORF">SPPG_04992</name>
</gene>
<evidence type="ECO:0000256" key="2">
    <source>
        <dbReference type="ARBA" id="ARBA00022833"/>
    </source>
</evidence>
<dbReference type="VEuPathDB" id="FungiDB:SPPG_04992"/>
<dbReference type="PROSITE" id="PS50143">
    <property type="entry name" value="BIR_REPEAT_2"/>
    <property type="match status" value="2"/>
</dbReference>
<proteinExistence type="predicted"/>
<evidence type="ECO:0000313" key="5">
    <source>
        <dbReference type="Proteomes" id="UP000053201"/>
    </source>
</evidence>
<dbReference type="GO" id="GO:0046872">
    <property type="term" value="F:metal ion binding"/>
    <property type="evidence" value="ECO:0007669"/>
    <property type="project" value="UniProtKB-KW"/>
</dbReference>
<dbReference type="eggNOG" id="KOG1101">
    <property type="taxonomic scope" value="Eukaryota"/>
</dbReference>
<dbReference type="AlphaFoldDB" id="A0A0L0HFC5"/>
<evidence type="ECO:0000313" key="4">
    <source>
        <dbReference type="EMBL" id="KNC99604.1"/>
    </source>
</evidence>
<feature type="compositionally biased region" description="Basic and acidic residues" evidence="3">
    <location>
        <begin position="299"/>
        <end position="311"/>
    </location>
</feature>
<dbReference type="CDD" id="cd00022">
    <property type="entry name" value="BIR"/>
    <property type="match status" value="1"/>
</dbReference>
<sequence>MVATSRKNLTTMECFDLRLETFRTVSPAWTHKRKKIYTNQVATNGWYLSNGPAECVCGWCNAVRSTWSGVDDPALGHSNTCVLGQFWTRFGQDKSGTGSLDARQKTFDESWPHQNAAGWEKLSGQKMAAAGFIYFPLAESRDTAMCPYCKLSLDGWEPEDDPIIEHEKRQPTCQFLKAKRKQAKTQSGAPTATASRAKTRRAAPHASESEPEIIPPKRQRNKAKKSETAVTLVVPEVEADVVNENADGKENSPDLTPTEAPRKGGPRPRRERAKKVCYSEDLLDLDGKPKPGRKAKTRTANEKVEETDTTGKSKGRRPLRRAAAAKKETNSMETTRESGIETADEAESVAMTDIGEGGSELHLEVDMTPTPSAIDNQLPAVSETIPPFINGVPNDPGFVGKITIEKLSAHKTSMALTNEQKSMTVEEYLRNEAMSVRAEFRKKRVEAWQSVEREFEKLIHWIEKHPGDDMG</sequence>
<protein>
    <recommendedName>
        <fullName evidence="6">BIR-domain-containing protein</fullName>
    </recommendedName>
</protein>
<dbReference type="PANTHER" id="PTHR46771:SF5">
    <property type="entry name" value="DETERIN"/>
    <property type="match status" value="1"/>
</dbReference>
<feature type="compositionally biased region" description="Basic and acidic residues" evidence="3">
    <location>
        <begin position="325"/>
        <end position="339"/>
    </location>
</feature>
<name>A0A0L0HFC5_SPIPD</name>
<evidence type="ECO:0000256" key="1">
    <source>
        <dbReference type="ARBA" id="ARBA00022723"/>
    </source>
</evidence>
<dbReference type="OMA" id="CAYCELQ"/>
<dbReference type="RefSeq" id="XP_016607644.1">
    <property type="nucleotide sequence ID" value="XM_016753230.1"/>
</dbReference>
<reference evidence="4 5" key="1">
    <citation type="submission" date="2009-08" db="EMBL/GenBank/DDBJ databases">
        <title>The Genome Sequence of Spizellomyces punctatus strain DAOM BR117.</title>
        <authorList>
            <consortium name="The Broad Institute Genome Sequencing Platform"/>
            <person name="Russ C."/>
            <person name="Cuomo C."/>
            <person name="Shea T."/>
            <person name="Young S.K."/>
            <person name="Zeng Q."/>
            <person name="Koehrsen M."/>
            <person name="Haas B."/>
            <person name="Borodovsky M."/>
            <person name="Guigo R."/>
            <person name="Alvarado L."/>
            <person name="Berlin A."/>
            <person name="Bochicchio J."/>
            <person name="Borenstein D."/>
            <person name="Chapman S."/>
            <person name="Chen Z."/>
            <person name="Engels R."/>
            <person name="Freedman E."/>
            <person name="Gellesch M."/>
            <person name="Goldberg J."/>
            <person name="Griggs A."/>
            <person name="Gujja S."/>
            <person name="Heiman D."/>
            <person name="Hepburn T."/>
            <person name="Howarth C."/>
            <person name="Jen D."/>
            <person name="Larson L."/>
            <person name="Lewis B."/>
            <person name="Mehta T."/>
            <person name="Park D."/>
            <person name="Pearson M."/>
            <person name="Roberts A."/>
            <person name="Saif S."/>
            <person name="Shenoy N."/>
            <person name="Sisk P."/>
            <person name="Stolte C."/>
            <person name="Sykes S."/>
            <person name="Thomson T."/>
            <person name="Walk T."/>
            <person name="White J."/>
            <person name="Yandava C."/>
            <person name="Burger G."/>
            <person name="Gray M.W."/>
            <person name="Holland P.W.H."/>
            <person name="King N."/>
            <person name="Lang F.B.F."/>
            <person name="Roger A.J."/>
            <person name="Ruiz-Trillo I."/>
            <person name="Lander E."/>
            <person name="Nusbaum C."/>
        </authorList>
    </citation>
    <scope>NUCLEOTIDE SEQUENCE [LARGE SCALE GENOMIC DNA]</scope>
    <source>
        <strain evidence="4 5">DAOM BR117</strain>
    </source>
</reference>
<evidence type="ECO:0000256" key="3">
    <source>
        <dbReference type="SAM" id="MobiDB-lite"/>
    </source>
</evidence>
<feature type="compositionally biased region" description="Basic residues" evidence="3">
    <location>
        <begin position="264"/>
        <end position="275"/>
    </location>
</feature>
<keyword evidence="2" id="KW-0862">Zinc</keyword>
<keyword evidence="1" id="KW-0479">Metal-binding</keyword>
<keyword evidence="5" id="KW-1185">Reference proteome</keyword>